<keyword evidence="1" id="KW-0812">Transmembrane</keyword>
<dbReference type="RefSeq" id="WP_013677426.1">
    <property type="nucleotide sequence ID" value="NZ_BAABKS010000053.1"/>
</dbReference>
<dbReference type="EMBL" id="JBHTMB010000082">
    <property type="protein sequence ID" value="MFD1233767.1"/>
    <property type="molecule type" value="Genomic_DNA"/>
</dbReference>
<name>A0ABW3VF14_9PSEU</name>
<dbReference type="SUPFAM" id="SSF53067">
    <property type="entry name" value="Actin-like ATPase domain"/>
    <property type="match status" value="1"/>
</dbReference>
<feature type="transmembrane region" description="Helical" evidence="1">
    <location>
        <begin position="223"/>
        <end position="242"/>
    </location>
</feature>
<protein>
    <submittedName>
        <fullName evidence="2">Type VII secretion-associated protein</fullName>
    </submittedName>
</protein>
<comment type="caution">
    <text evidence="2">The sequence shown here is derived from an EMBL/GenBank/DDBJ whole genome shotgun (WGS) entry which is preliminary data.</text>
</comment>
<dbReference type="Gene3D" id="3.30.420.40">
    <property type="match status" value="1"/>
</dbReference>
<keyword evidence="1" id="KW-1133">Transmembrane helix</keyword>
<gene>
    <name evidence="2" type="ORF">ACFQ34_10780</name>
</gene>
<organism evidence="2 3">
    <name type="scientific">Pseudonocardia benzenivorans</name>
    <dbReference type="NCBI Taxonomy" id="228005"/>
    <lineage>
        <taxon>Bacteria</taxon>
        <taxon>Bacillati</taxon>
        <taxon>Actinomycetota</taxon>
        <taxon>Actinomycetes</taxon>
        <taxon>Pseudonocardiales</taxon>
        <taxon>Pseudonocardiaceae</taxon>
        <taxon>Pseudonocardia</taxon>
    </lineage>
</organism>
<sequence>MVRVAVAPGADRTRVAVADPAPRVVAELAGRVDPGEAVRLLFGRPVDPLVVGVDAAAAVGGEAARLVVDAGASGTRVSVVDGSRVTATIRVPVGGTACDAALAAALHVDPAVARAARERFARRSTAARELLATVLAEVVVVVADAARAHRVREVVLVGGLARDPLLAELLDAAGVTGVRVAADPAAALVLAAVSDAPRAPDAPGTGPVPRLLPAPRRRPWRPVAATVALLLVVGAGAGLLLYGGGNAGRVAPATAPAAATLAQYGYRFTLPEGWVHTGGRPERRRTVVTPRDVPNGVELVAVERTDLGYDAALEPRRAAAELRAVFDAAVAAGEPLSGWAVGVRAGRPVTTYVQLLADGALVDWTVLLDGPAQLSVGCRHGSVTSGALTRACAEVVGSVVRA</sequence>
<keyword evidence="1" id="KW-0472">Membrane</keyword>
<evidence type="ECO:0000256" key="1">
    <source>
        <dbReference type="SAM" id="Phobius"/>
    </source>
</evidence>
<accession>A0ABW3VF14</accession>
<dbReference type="InterPro" id="IPR043129">
    <property type="entry name" value="ATPase_NBD"/>
</dbReference>
<reference evidence="3" key="1">
    <citation type="journal article" date="2019" name="Int. J. Syst. Evol. Microbiol.">
        <title>The Global Catalogue of Microorganisms (GCM) 10K type strain sequencing project: providing services to taxonomists for standard genome sequencing and annotation.</title>
        <authorList>
            <consortium name="The Broad Institute Genomics Platform"/>
            <consortium name="The Broad Institute Genome Sequencing Center for Infectious Disease"/>
            <person name="Wu L."/>
            <person name="Ma J."/>
        </authorList>
    </citation>
    <scope>NUCLEOTIDE SEQUENCE [LARGE SCALE GENOMIC DNA]</scope>
    <source>
        <strain evidence="3">CCUG 49018</strain>
    </source>
</reference>
<evidence type="ECO:0000313" key="2">
    <source>
        <dbReference type="EMBL" id="MFD1233767.1"/>
    </source>
</evidence>
<evidence type="ECO:0000313" key="3">
    <source>
        <dbReference type="Proteomes" id="UP001597182"/>
    </source>
</evidence>
<keyword evidence="3" id="KW-1185">Reference proteome</keyword>
<proteinExistence type="predicted"/>
<dbReference type="Proteomes" id="UP001597182">
    <property type="component" value="Unassembled WGS sequence"/>
</dbReference>
<dbReference type="NCBIfam" id="TIGR03931">
    <property type="entry name" value="T7SS_Rv3446c"/>
    <property type="match status" value="1"/>
</dbReference>
<dbReference type="InterPro" id="IPR023840">
    <property type="entry name" value="T7SS_Rv3446c"/>
</dbReference>